<name>A0A0K1JFY9_9MICO</name>
<feature type="chain" id="PRO_5005462011" description="LVIVD repeat-containing protein" evidence="2">
    <location>
        <begin position="27"/>
        <end position="489"/>
    </location>
</feature>
<dbReference type="STRING" id="571913.VV02_06720"/>
<organism evidence="3 4">
    <name type="scientific">Luteipulveratus mongoliensis</name>
    <dbReference type="NCBI Taxonomy" id="571913"/>
    <lineage>
        <taxon>Bacteria</taxon>
        <taxon>Bacillati</taxon>
        <taxon>Actinomycetota</taxon>
        <taxon>Actinomycetes</taxon>
        <taxon>Micrococcales</taxon>
        <taxon>Dermacoccaceae</taxon>
        <taxon>Luteipulveratus</taxon>
    </lineage>
</organism>
<feature type="signal peptide" evidence="2">
    <location>
        <begin position="1"/>
        <end position="26"/>
    </location>
</feature>
<dbReference type="InterPro" id="IPR013211">
    <property type="entry name" value="LVIVD"/>
</dbReference>
<evidence type="ECO:0008006" key="5">
    <source>
        <dbReference type="Google" id="ProtNLM"/>
    </source>
</evidence>
<dbReference type="KEGG" id="lmoi:VV02_06720"/>
<sequence>MRSSRRFGLALITSAALATSAGVSMAAATGDPGDGSGPVGDEQIRSHHAPAAKPGDPLNDPAEIGRSGLGLQADQIGRSANVKRAASVAPSGPLADGTGTDIAFQGNKAFVGNYNGFTIFDVSKPSKPKMLAQVLCPGSQNDVSVSGNLLYLSTDSSRSDDSCASTPQPATEKSSWEGIKIFDISDVRNPKYIKSVETACGSHTHTLIPGRSSEFLYVSSYSPNETYPDCKPPHDSISIIEVPKKAPTQAKVVAEPNLFPDGGTPNAGTTGCHDITAYPLKNLAAGACMGDGIILDIKNPAAPKVIERVSDKNFAFWHSATFNNAGTKVIFTDELGGGGAATCNEKTGPERGADAIYDLSKRNKLTFKSYFKISRYQTDDENCVAHNGSLVPVKGKDIMVQSWYMGGTQIWDFTDSAHPKELGYFERGPAAGEDGGGTWSSYYYNGHVYSSDLGKGFDIFKVSGKDFDQAAKVKMDQFNPQSQPYVGKH</sequence>
<reference evidence="3 4" key="1">
    <citation type="submission" date="2015-03" db="EMBL/GenBank/DDBJ databases">
        <title>Luteipulveratus halotolerans sp. nov., a novel actinobacterium (Dermacoccaceae) from Sarawak, Malaysia.</title>
        <authorList>
            <person name="Juboi H."/>
            <person name="Basik A."/>
            <person name="Shamsul S.S."/>
            <person name="Arnold P."/>
            <person name="Schmitt E.K."/>
            <person name="Sanglier J.-J."/>
            <person name="Yeo T."/>
        </authorList>
    </citation>
    <scope>NUCLEOTIDE SEQUENCE [LARGE SCALE GENOMIC DNA]</scope>
    <source>
        <strain evidence="3 4">MN07-A0370</strain>
    </source>
</reference>
<evidence type="ECO:0000256" key="2">
    <source>
        <dbReference type="SAM" id="SignalP"/>
    </source>
</evidence>
<evidence type="ECO:0000256" key="1">
    <source>
        <dbReference type="SAM" id="MobiDB-lite"/>
    </source>
</evidence>
<dbReference type="SUPFAM" id="SSF75011">
    <property type="entry name" value="3-carboxy-cis,cis-mucoante lactonizing enzyme"/>
    <property type="match status" value="1"/>
</dbReference>
<dbReference type="Pfam" id="PF08309">
    <property type="entry name" value="LVIVD"/>
    <property type="match status" value="1"/>
</dbReference>
<proteinExistence type="predicted"/>
<dbReference type="PATRIC" id="fig|571913.6.peg.1369"/>
<feature type="region of interest" description="Disordered" evidence="1">
    <location>
        <begin position="25"/>
        <end position="66"/>
    </location>
</feature>
<dbReference type="AlphaFoldDB" id="A0A0K1JFY9"/>
<protein>
    <recommendedName>
        <fullName evidence="5">LVIVD repeat-containing protein</fullName>
    </recommendedName>
</protein>
<dbReference type="RefSeq" id="WP_052590571.1">
    <property type="nucleotide sequence ID" value="NZ_CP011112.1"/>
</dbReference>
<dbReference type="OrthoDB" id="4300819at2"/>
<dbReference type="EMBL" id="CP011112">
    <property type="protein sequence ID" value="AKU15619.1"/>
    <property type="molecule type" value="Genomic_DNA"/>
</dbReference>
<keyword evidence="4" id="KW-1185">Reference proteome</keyword>
<gene>
    <name evidence="3" type="ORF">VV02_06720</name>
</gene>
<accession>A0A0K1JFY9</accession>
<dbReference type="Proteomes" id="UP000066480">
    <property type="component" value="Chromosome"/>
</dbReference>
<evidence type="ECO:0000313" key="3">
    <source>
        <dbReference type="EMBL" id="AKU15619.1"/>
    </source>
</evidence>
<evidence type="ECO:0000313" key="4">
    <source>
        <dbReference type="Proteomes" id="UP000066480"/>
    </source>
</evidence>
<keyword evidence="2" id="KW-0732">Signal</keyword>